<accession>A0A7C8M8Y8</accession>
<dbReference type="InterPro" id="IPR000073">
    <property type="entry name" value="AB_hydrolase_1"/>
</dbReference>
<keyword evidence="3" id="KW-1185">Reference proteome</keyword>
<dbReference type="Proteomes" id="UP000481861">
    <property type="component" value="Unassembled WGS sequence"/>
</dbReference>
<gene>
    <name evidence="2" type="ORF">BDV95DRAFT_320699</name>
</gene>
<reference evidence="2 3" key="1">
    <citation type="submission" date="2020-01" db="EMBL/GenBank/DDBJ databases">
        <authorList>
            <consortium name="DOE Joint Genome Institute"/>
            <person name="Haridas S."/>
            <person name="Albert R."/>
            <person name="Binder M."/>
            <person name="Bloem J."/>
            <person name="Labutti K."/>
            <person name="Salamov A."/>
            <person name="Andreopoulos B."/>
            <person name="Baker S.E."/>
            <person name="Barry K."/>
            <person name="Bills G."/>
            <person name="Bluhm B.H."/>
            <person name="Cannon C."/>
            <person name="Castanera R."/>
            <person name="Culley D.E."/>
            <person name="Daum C."/>
            <person name="Ezra D."/>
            <person name="Gonzalez J.B."/>
            <person name="Henrissat B."/>
            <person name="Kuo A."/>
            <person name="Liang C."/>
            <person name="Lipzen A."/>
            <person name="Lutzoni F."/>
            <person name="Magnuson J."/>
            <person name="Mondo S."/>
            <person name="Nolan M."/>
            <person name="Ohm R."/>
            <person name="Pangilinan J."/>
            <person name="Park H.-J.H."/>
            <person name="Ramirez L."/>
            <person name="Alfaro M."/>
            <person name="Sun H."/>
            <person name="Tritt A."/>
            <person name="Yoshinaga Y."/>
            <person name="Zwiers L.-H.L."/>
            <person name="Turgeon B.G."/>
            <person name="Goodwin S.B."/>
            <person name="Spatafora J.W."/>
            <person name="Crous P.W."/>
            <person name="Grigoriev I.V."/>
        </authorList>
    </citation>
    <scope>NUCLEOTIDE SEQUENCE [LARGE SCALE GENOMIC DNA]</scope>
    <source>
        <strain evidence="2 3">CBS 611.86</strain>
    </source>
</reference>
<dbReference type="Gene3D" id="3.40.50.1820">
    <property type="entry name" value="alpha/beta hydrolase"/>
    <property type="match status" value="1"/>
</dbReference>
<evidence type="ECO:0000259" key="1">
    <source>
        <dbReference type="Pfam" id="PF00561"/>
    </source>
</evidence>
<evidence type="ECO:0000313" key="2">
    <source>
        <dbReference type="EMBL" id="KAF2874080.1"/>
    </source>
</evidence>
<proteinExistence type="predicted"/>
<organism evidence="2 3">
    <name type="scientific">Massariosphaeria phaeospora</name>
    <dbReference type="NCBI Taxonomy" id="100035"/>
    <lineage>
        <taxon>Eukaryota</taxon>
        <taxon>Fungi</taxon>
        <taxon>Dikarya</taxon>
        <taxon>Ascomycota</taxon>
        <taxon>Pezizomycotina</taxon>
        <taxon>Dothideomycetes</taxon>
        <taxon>Pleosporomycetidae</taxon>
        <taxon>Pleosporales</taxon>
        <taxon>Pleosporales incertae sedis</taxon>
        <taxon>Massariosphaeria</taxon>
    </lineage>
</organism>
<name>A0A7C8M8Y8_9PLEO</name>
<dbReference type="InterPro" id="IPR029058">
    <property type="entry name" value="AB_hydrolase_fold"/>
</dbReference>
<dbReference type="EMBL" id="JAADJZ010000006">
    <property type="protein sequence ID" value="KAF2874080.1"/>
    <property type="molecule type" value="Genomic_DNA"/>
</dbReference>
<dbReference type="OrthoDB" id="3799327at2759"/>
<dbReference type="SUPFAM" id="SSF53474">
    <property type="entry name" value="alpha/beta-Hydrolases"/>
    <property type="match status" value="1"/>
</dbReference>
<sequence>MELPDGKGYLGYAVYGAAPSPHRIPIVYHTGTPGCRLNSRTMHAWGQSQGITFIALERPGYGISTWHKSSILEHTQNAIYLVEEHLGYRKYDVYGVSGGGPYALAHAYCAGRSAVRGTAIMCGATPPDAPRLGQSFARWWWEMMITFHPPLNRPEAVRICRNMKLRREKNPTQEEKLKYLVEDESYKQGVDGYLYDYSYFNQNWGFRLEDIDANPIIMYYGEHDTDTPVSGAHYIKKRIKAARLKVFEGADHHGVQDNVWDLLRELRKLA</sequence>
<evidence type="ECO:0000313" key="3">
    <source>
        <dbReference type="Proteomes" id="UP000481861"/>
    </source>
</evidence>
<keyword evidence="2" id="KW-0378">Hydrolase</keyword>
<dbReference type="Pfam" id="PF00561">
    <property type="entry name" value="Abhydrolase_1"/>
    <property type="match status" value="1"/>
</dbReference>
<comment type="caution">
    <text evidence="2">The sequence shown here is derived from an EMBL/GenBank/DDBJ whole genome shotgun (WGS) entry which is preliminary data.</text>
</comment>
<protein>
    <submittedName>
        <fullName evidence="2">Alpha/Beta hydrolase protein</fullName>
    </submittedName>
</protein>
<dbReference type="GO" id="GO:0016787">
    <property type="term" value="F:hydrolase activity"/>
    <property type="evidence" value="ECO:0007669"/>
    <property type="project" value="UniProtKB-KW"/>
</dbReference>
<feature type="domain" description="AB hydrolase-1" evidence="1">
    <location>
        <begin position="25"/>
        <end position="254"/>
    </location>
</feature>
<dbReference type="AlphaFoldDB" id="A0A7C8M8Y8"/>